<dbReference type="STRING" id="394193.SAMN04489732_105402"/>
<dbReference type="EMBL" id="FOEF01000005">
    <property type="protein sequence ID" value="SEP29720.1"/>
    <property type="molecule type" value="Genomic_DNA"/>
</dbReference>
<protein>
    <submittedName>
        <fullName evidence="1">Uncharacterized protein</fullName>
    </submittedName>
</protein>
<gene>
    <name evidence="1" type="ORF">SAMN04489732_105402</name>
</gene>
<sequence>MILDGDPLAAPENYRKIRDVIKDGIIIDRGSLATERLLADDPGEAGW</sequence>
<name>A0A1H8WPX3_9PSEU</name>
<dbReference type="Proteomes" id="UP000198582">
    <property type="component" value="Unassembled WGS sequence"/>
</dbReference>
<keyword evidence="2" id="KW-1185">Reference proteome</keyword>
<evidence type="ECO:0000313" key="2">
    <source>
        <dbReference type="Proteomes" id="UP000198582"/>
    </source>
</evidence>
<dbReference type="AlphaFoldDB" id="A0A1H8WPX3"/>
<proteinExistence type="predicted"/>
<reference evidence="1 2" key="1">
    <citation type="submission" date="2016-10" db="EMBL/GenBank/DDBJ databases">
        <authorList>
            <person name="de Groot N.N."/>
        </authorList>
    </citation>
    <scope>NUCLEOTIDE SEQUENCE [LARGE SCALE GENOMIC DNA]</scope>
    <source>
        <strain evidence="1 2">DSM 44993</strain>
    </source>
</reference>
<accession>A0A1H8WPX3</accession>
<evidence type="ECO:0000313" key="1">
    <source>
        <dbReference type="EMBL" id="SEP29720.1"/>
    </source>
</evidence>
<organism evidence="1 2">
    <name type="scientific">Amycolatopsis saalfeldensis</name>
    <dbReference type="NCBI Taxonomy" id="394193"/>
    <lineage>
        <taxon>Bacteria</taxon>
        <taxon>Bacillati</taxon>
        <taxon>Actinomycetota</taxon>
        <taxon>Actinomycetes</taxon>
        <taxon>Pseudonocardiales</taxon>
        <taxon>Pseudonocardiaceae</taxon>
        <taxon>Amycolatopsis</taxon>
    </lineage>
</organism>